<proteinExistence type="predicted"/>
<dbReference type="RefSeq" id="WP_148708562.1">
    <property type="nucleotide sequence ID" value="NZ_CBCSFG010000034.1"/>
</dbReference>
<dbReference type="EMBL" id="UIDD01000009">
    <property type="protein sequence ID" value="SUQ64189.1"/>
    <property type="molecule type" value="Genomic_DNA"/>
</dbReference>
<name>A0A380T1T1_9PSED</name>
<organism evidence="1 2">
    <name type="scientific">Pseudomonas wadenswilerensis</name>
    <dbReference type="NCBI Taxonomy" id="1785161"/>
    <lineage>
        <taxon>Bacteria</taxon>
        <taxon>Pseudomonadati</taxon>
        <taxon>Pseudomonadota</taxon>
        <taxon>Gammaproteobacteria</taxon>
        <taxon>Pseudomonadales</taxon>
        <taxon>Pseudomonadaceae</taxon>
        <taxon>Pseudomonas</taxon>
    </lineage>
</organism>
<dbReference type="Proteomes" id="UP000255177">
    <property type="component" value="Unassembled WGS sequence"/>
</dbReference>
<accession>A0A380T1T1</accession>
<gene>
    <name evidence="1" type="ORF">CCOS864_03644</name>
</gene>
<sequence>MRCFILGADLTRDAWLVVALRSRRYSVVDIPHCNLLQIHLEAGGLCELLLHEQRLSPEDRLFFLRVPRLPIQVDAAQGDFAYSEWRAALEAALYTRATQVLNGEWVLKNFGLRSSDTFWTRMCQKLCSASDSLRLEWPGNAESYTTAPTPCLEVTVTRRRWASELPLLYEVERHSASLLGLQEALRVHRLDFLRVWIDPSPGPLRITRASAELPTEPSLSFEMVLDDFL</sequence>
<evidence type="ECO:0000313" key="1">
    <source>
        <dbReference type="EMBL" id="SUQ64189.1"/>
    </source>
</evidence>
<protein>
    <submittedName>
        <fullName evidence="1">Uncharacterized protein</fullName>
    </submittedName>
</protein>
<evidence type="ECO:0000313" key="2">
    <source>
        <dbReference type="Proteomes" id="UP000255177"/>
    </source>
</evidence>
<dbReference type="AlphaFoldDB" id="A0A380T1T1"/>
<keyword evidence="2" id="KW-1185">Reference proteome</keyword>
<reference evidence="2" key="1">
    <citation type="submission" date="2018-07" db="EMBL/GenBank/DDBJ databases">
        <authorList>
            <person name="Blom J."/>
        </authorList>
    </citation>
    <scope>NUCLEOTIDE SEQUENCE [LARGE SCALE GENOMIC DNA]</scope>
    <source>
        <strain evidence="2">CCOS 864</strain>
    </source>
</reference>